<dbReference type="CDD" id="cd02520">
    <property type="entry name" value="Glucosylceramide_synthase"/>
    <property type="match status" value="1"/>
</dbReference>
<evidence type="ECO:0000256" key="2">
    <source>
        <dbReference type="ARBA" id="ARBA00004760"/>
    </source>
</evidence>
<dbReference type="SUPFAM" id="SSF53448">
    <property type="entry name" value="Nucleotide-diphospho-sugar transferases"/>
    <property type="match status" value="1"/>
</dbReference>
<dbReference type="PANTHER" id="PTHR12726">
    <property type="entry name" value="CERAMIDE GLUCOSYLTRANSFERASE"/>
    <property type="match status" value="1"/>
</dbReference>
<evidence type="ECO:0000256" key="7">
    <source>
        <dbReference type="ARBA" id="ARBA00022989"/>
    </source>
</evidence>
<evidence type="ECO:0000256" key="9">
    <source>
        <dbReference type="SAM" id="MobiDB-lite"/>
    </source>
</evidence>
<evidence type="ECO:0000256" key="3">
    <source>
        <dbReference type="ARBA" id="ARBA00004991"/>
    </source>
</evidence>
<comment type="pathway">
    <text evidence="2">Lipid metabolism; sphingolipid metabolism.</text>
</comment>
<protein>
    <submittedName>
        <fullName evidence="10">Glycosyltransferase</fullName>
    </submittedName>
</protein>
<reference evidence="10 11" key="1">
    <citation type="submission" date="2019-08" db="EMBL/GenBank/DDBJ databases">
        <title>Archangium and Cystobacter genomes.</title>
        <authorList>
            <person name="Chen I.-C.K."/>
            <person name="Wielgoss S."/>
        </authorList>
    </citation>
    <scope>NUCLEOTIDE SEQUENCE [LARGE SCALE GENOMIC DNA]</scope>
    <source>
        <strain evidence="10 11">Cbm 6</strain>
    </source>
</reference>
<keyword evidence="7" id="KW-1133">Transmembrane helix</keyword>
<evidence type="ECO:0000256" key="5">
    <source>
        <dbReference type="ARBA" id="ARBA00022679"/>
    </source>
</evidence>
<gene>
    <name evidence="10" type="ORF">F0U60_20765</name>
</gene>
<comment type="pathway">
    <text evidence="3">Sphingolipid metabolism.</text>
</comment>
<accession>A0ABY9WRN0</accession>
<evidence type="ECO:0000256" key="1">
    <source>
        <dbReference type="ARBA" id="ARBA00004141"/>
    </source>
</evidence>
<evidence type="ECO:0000256" key="8">
    <source>
        <dbReference type="ARBA" id="ARBA00023136"/>
    </source>
</evidence>
<keyword evidence="6" id="KW-0812">Transmembrane</keyword>
<proteinExistence type="predicted"/>
<dbReference type="PANTHER" id="PTHR12726:SF0">
    <property type="entry name" value="CERAMIDE GLUCOSYLTRANSFERASE"/>
    <property type="match status" value="1"/>
</dbReference>
<evidence type="ECO:0000256" key="6">
    <source>
        <dbReference type="ARBA" id="ARBA00022692"/>
    </source>
</evidence>
<dbReference type="InterPro" id="IPR025993">
    <property type="entry name" value="Ceramide_glucosylTrfase"/>
</dbReference>
<organism evidence="10 11">
    <name type="scientific">Archangium minus</name>
    <dbReference type="NCBI Taxonomy" id="83450"/>
    <lineage>
        <taxon>Bacteria</taxon>
        <taxon>Pseudomonadati</taxon>
        <taxon>Myxococcota</taxon>
        <taxon>Myxococcia</taxon>
        <taxon>Myxococcales</taxon>
        <taxon>Cystobacterineae</taxon>
        <taxon>Archangiaceae</taxon>
        <taxon>Archangium</taxon>
    </lineage>
</organism>
<feature type="compositionally biased region" description="Basic and acidic residues" evidence="9">
    <location>
        <begin position="397"/>
        <end position="407"/>
    </location>
</feature>
<keyword evidence="4" id="KW-0328">Glycosyltransferase</keyword>
<comment type="subcellular location">
    <subcellularLocation>
        <location evidence="1">Membrane</location>
        <topology evidence="1">Multi-pass membrane protein</topology>
    </subcellularLocation>
</comment>
<name>A0ABY9WRN0_9BACT</name>
<dbReference type="RefSeq" id="WP_395822497.1">
    <property type="nucleotide sequence ID" value="NZ_CP043494.1"/>
</dbReference>
<sequence length="407" mass="43859">MIHALSLTLLAAASFGVLALALQLFFVLRYRGSAARAPAPVSGKAPTGISILKPLCGVDDDLEANLAWFATLDYPVYEVILGVKDTRDPAYAVARQAVARWPHIMRLELQHGEPGLNPKVNQLITLAAAARYEILLISDSNTRAGAGYLEEIAQTFEDPTVGCISHPVSGIGERTMGSLMDNLYQCSSAGAGQIAAKQAVNQDIVVGKSMALRREDVESLGGFYSVRNVLAEDYVIGRWVTRKLGKRSVVARSPVFNVSQKKSVTAFFKRYARWSIIHHTCVPTPVYLAQSLLNPLPWALLGALLAPSAQALGVVVGVALAKLAHDLTLFRLMRPEQAISRSAVLAVLLKDALLFAAWANGLFARTVDWRGNKLRVLPGSKLVPPTPALDKPMATPEPERAGELLAG</sequence>
<dbReference type="InterPro" id="IPR029044">
    <property type="entry name" value="Nucleotide-diphossugar_trans"/>
</dbReference>
<dbReference type="Proteomes" id="UP001611383">
    <property type="component" value="Chromosome"/>
</dbReference>
<keyword evidence="11" id="KW-1185">Reference proteome</keyword>
<feature type="region of interest" description="Disordered" evidence="9">
    <location>
        <begin position="386"/>
        <end position="407"/>
    </location>
</feature>
<dbReference type="Pfam" id="PF13506">
    <property type="entry name" value="Glyco_transf_21"/>
    <property type="match status" value="1"/>
</dbReference>
<dbReference type="EMBL" id="CP043494">
    <property type="protein sequence ID" value="WNG46278.1"/>
    <property type="molecule type" value="Genomic_DNA"/>
</dbReference>
<keyword evidence="5" id="KW-0808">Transferase</keyword>
<evidence type="ECO:0000313" key="10">
    <source>
        <dbReference type="EMBL" id="WNG46278.1"/>
    </source>
</evidence>
<dbReference type="Gene3D" id="3.90.550.10">
    <property type="entry name" value="Spore Coat Polysaccharide Biosynthesis Protein SpsA, Chain A"/>
    <property type="match status" value="1"/>
</dbReference>
<evidence type="ECO:0000313" key="11">
    <source>
        <dbReference type="Proteomes" id="UP001611383"/>
    </source>
</evidence>
<keyword evidence="8" id="KW-0472">Membrane</keyword>
<evidence type="ECO:0000256" key="4">
    <source>
        <dbReference type="ARBA" id="ARBA00022676"/>
    </source>
</evidence>